<keyword evidence="11" id="KW-0739">Sodium transport</keyword>
<evidence type="ECO:0000259" key="13">
    <source>
        <dbReference type="Pfam" id="PF00999"/>
    </source>
</evidence>
<feature type="transmembrane region" description="Helical" evidence="12">
    <location>
        <begin position="103"/>
        <end position="126"/>
    </location>
</feature>
<dbReference type="Gene3D" id="6.10.140.1330">
    <property type="match status" value="1"/>
</dbReference>
<keyword evidence="5" id="KW-1003">Cell membrane</keyword>
<feature type="transmembrane region" description="Helical" evidence="12">
    <location>
        <begin position="383"/>
        <end position="404"/>
    </location>
</feature>
<evidence type="ECO:0000256" key="5">
    <source>
        <dbReference type="ARBA" id="ARBA00022475"/>
    </source>
</evidence>
<feature type="transmembrane region" description="Helical" evidence="12">
    <location>
        <begin position="132"/>
        <end position="155"/>
    </location>
</feature>
<feature type="transmembrane region" description="Helical" evidence="12">
    <location>
        <begin position="356"/>
        <end position="377"/>
    </location>
</feature>
<evidence type="ECO:0000256" key="12">
    <source>
        <dbReference type="SAM" id="Phobius"/>
    </source>
</evidence>
<evidence type="ECO:0000256" key="2">
    <source>
        <dbReference type="ARBA" id="ARBA00007367"/>
    </source>
</evidence>
<keyword evidence="8" id="KW-0915">Sodium</keyword>
<keyword evidence="9" id="KW-0406">Ion transport</keyword>
<organism evidence="14 15">
    <name type="scientific">Salinisphaera aquimarina</name>
    <dbReference type="NCBI Taxonomy" id="2094031"/>
    <lineage>
        <taxon>Bacteria</taxon>
        <taxon>Pseudomonadati</taxon>
        <taxon>Pseudomonadota</taxon>
        <taxon>Gammaproteobacteria</taxon>
        <taxon>Salinisphaerales</taxon>
        <taxon>Salinisphaeraceae</taxon>
        <taxon>Salinisphaera</taxon>
    </lineage>
</organism>
<dbReference type="InterPro" id="IPR006153">
    <property type="entry name" value="Cation/H_exchanger_TM"/>
</dbReference>
<protein>
    <submittedName>
        <fullName evidence="14">Cation:proton antiporter</fullName>
    </submittedName>
</protein>
<feature type="domain" description="Cation/H+ exchanger transmembrane" evidence="13">
    <location>
        <begin position="13"/>
        <end position="404"/>
    </location>
</feature>
<evidence type="ECO:0000256" key="8">
    <source>
        <dbReference type="ARBA" id="ARBA00023053"/>
    </source>
</evidence>
<dbReference type="PANTHER" id="PTHR10110">
    <property type="entry name" value="SODIUM/HYDROGEN EXCHANGER"/>
    <property type="match status" value="1"/>
</dbReference>
<feature type="transmembrane region" description="Helical" evidence="12">
    <location>
        <begin position="72"/>
        <end position="91"/>
    </location>
</feature>
<keyword evidence="4" id="KW-0050">Antiport</keyword>
<comment type="caution">
    <text evidence="14">The sequence shown here is derived from an EMBL/GenBank/DDBJ whole genome shotgun (WGS) entry which is preliminary data.</text>
</comment>
<keyword evidence="6 12" id="KW-0812">Transmembrane</keyword>
<dbReference type="InterPro" id="IPR018422">
    <property type="entry name" value="Cation/H_exchanger_CPA1"/>
</dbReference>
<feature type="transmembrane region" description="Helical" evidence="12">
    <location>
        <begin position="31"/>
        <end position="52"/>
    </location>
</feature>
<dbReference type="EMBL" id="JBHRSS010000001">
    <property type="protein sequence ID" value="MFC3102307.1"/>
    <property type="molecule type" value="Genomic_DNA"/>
</dbReference>
<keyword evidence="10 12" id="KW-0472">Membrane</keyword>
<dbReference type="Proteomes" id="UP001595462">
    <property type="component" value="Unassembled WGS sequence"/>
</dbReference>
<keyword evidence="3" id="KW-0813">Transport</keyword>
<dbReference type="RefSeq" id="WP_380685228.1">
    <property type="nucleotide sequence ID" value="NZ_JBHRSS010000001.1"/>
</dbReference>
<name>A0ABV7EHX3_9GAMM</name>
<evidence type="ECO:0000256" key="1">
    <source>
        <dbReference type="ARBA" id="ARBA00004651"/>
    </source>
</evidence>
<evidence type="ECO:0000313" key="15">
    <source>
        <dbReference type="Proteomes" id="UP001595462"/>
    </source>
</evidence>
<sequence length="414" mass="43884">MTLLPITAVLVSLAALLAFINYRFVGLPTSIGVMLLSLVFSALLVAADFFGLGMGIRDHTEGWLLGVDFNKALMDGMLSFLLFAGALQVNLGDLWKHRFSIGVLASVGVVLSTAIIGVVTYLLFPLLGFELPLLYCLLFGALISPTDPIAVLAILKQAGVTPELETNITGESLFNDGVAVVVFLALLGLLGAEYASGPGGIALLFLQEVVGGAVLGLVLGGATFWMLKEIDDHQVEILLTLALVLGGYQLALALHASGPIAMVVAGLLIGNHGRMFAMSKTTREHLDIFWEIVDEILNTVLFVMIGLEMIHITVDGRYLTAGLLAIPLVLVTRFGCVSTALQLVRPWHRLGEHASLLLTWAGLRGGISVALALALPQGEARNAILTITYCVVLFSIVVQGLTVGKVIGRLSPPS</sequence>
<evidence type="ECO:0000256" key="9">
    <source>
        <dbReference type="ARBA" id="ARBA00023065"/>
    </source>
</evidence>
<dbReference type="PANTHER" id="PTHR10110:SF195">
    <property type="entry name" value="NA(+)_H(+) ANTIPORTER NHAS2"/>
    <property type="match status" value="1"/>
</dbReference>
<gene>
    <name evidence="14" type="ORF">ACFOSU_00205</name>
</gene>
<feature type="transmembrane region" description="Helical" evidence="12">
    <location>
        <begin position="176"/>
        <end position="195"/>
    </location>
</feature>
<evidence type="ECO:0000313" key="14">
    <source>
        <dbReference type="EMBL" id="MFC3102307.1"/>
    </source>
</evidence>
<feature type="transmembrane region" description="Helical" evidence="12">
    <location>
        <begin position="6"/>
        <end position="24"/>
    </location>
</feature>
<evidence type="ECO:0000256" key="10">
    <source>
        <dbReference type="ARBA" id="ARBA00023136"/>
    </source>
</evidence>
<evidence type="ECO:0000256" key="7">
    <source>
        <dbReference type="ARBA" id="ARBA00022989"/>
    </source>
</evidence>
<proteinExistence type="inferred from homology"/>
<evidence type="ECO:0000256" key="6">
    <source>
        <dbReference type="ARBA" id="ARBA00022692"/>
    </source>
</evidence>
<comment type="similarity">
    <text evidence="2">Belongs to the monovalent cation:proton antiporter 1 (CPA1) transporter (TC 2.A.36) family.</text>
</comment>
<comment type="subcellular location">
    <subcellularLocation>
        <location evidence="1">Cell membrane</location>
        <topology evidence="1">Multi-pass membrane protein</topology>
    </subcellularLocation>
</comment>
<accession>A0ABV7EHX3</accession>
<keyword evidence="7 12" id="KW-1133">Transmembrane helix</keyword>
<evidence type="ECO:0000256" key="11">
    <source>
        <dbReference type="ARBA" id="ARBA00023201"/>
    </source>
</evidence>
<feature type="transmembrane region" description="Helical" evidence="12">
    <location>
        <begin position="201"/>
        <end position="225"/>
    </location>
</feature>
<keyword evidence="15" id="KW-1185">Reference proteome</keyword>
<reference evidence="15" key="1">
    <citation type="journal article" date="2019" name="Int. J. Syst. Evol. Microbiol.">
        <title>The Global Catalogue of Microorganisms (GCM) 10K type strain sequencing project: providing services to taxonomists for standard genome sequencing and annotation.</title>
        <authorList>
            <consortium name="The Broad Institute Genomics Platform"/>
            <consortium name="The Broad Institute Genome Sequencing Center for Infectious Disease"/>
            <person name="Wu L."/>
            <person name="Ma J."/>
        </authorList>
    </citation>
    <scope>NUCLEOTIDE SEQUENCE [LARGE SCALE GENOMIC DNA]</scope>
    <source>
        <strain evidence="15">KCTC 52640</strain>
    </source>
</reference>
<feature type="transmembrane region" description="Helical" evidence="12">
    <location>
        <begin position="318"/>
        <end position="344"/>
    </location>
</feature>
<evidence type="ECO:0000256" key="4">
    <source>
        <dbReference type="ARBA" id="ARBA00022449"/>
    </source>
</evidence>
<evidence type="ECO:0000256" key="3">
    <source>
        <dbReference type="ARBA" id="ARBA00022448"/>
    </source>
</evidence>
<dbReference type="Pfam" id="PF00999">
    <property type="entry name" value="Na_H_Exchanger"/>
    <property type="match status" value="1"/>
</dbReference>
<feature type="transmembrane region" description="Helical" evidence="12">
    <location>
        <begin position="289"/>
        <end position="312"/>
    </location>
</feature>